<accession>A0A2Z4JRU8</accession>
<evidence type="ECO:0000313" key="3">
    <source>
        <dbReference type="Proteomes" id="UP000248592"/>
    </source>
</evidence>
<organism evidence="2 3">
    <name type="scientific">Polynucleobacter paneuropaeus</name>
    <dbReference type="NCBI Taxonomy" id="2527775"/>
    <lineage>
        <taxon>Bacteria</taxon>
        <taxon>Pseudomonadati</taxon>
        <taxon>Pseudomonadota</taxon>
        <taxon>Betaproteobacteria</taxon>
        <taxon>Burkholderiales</taxon>
        <taxon>Burkholderiaceae</taxon>
        <taxon>Polynucleobacter</taxon>
    </lineage>
</organism>
<dbReference type="InterPro" id="IPR038610">
    <property type="entry name" value="FliK-like_C_sf"/>
</dbReference>
<dbReference type="InterPro" id="IPR021136">
    <property type="entry name" value="Flagellar_hook_control-like_C"/>
</dbReference>
<gene>
    <name evidence="2" type="ORF">Pas1_03380</name>
</gene>
<dbReference type="AlphaFoldDB" id="A0A2Z4JRU8"/>
<name>A0A2Z4JRU8_9BURK</name>
<protein>
    <recommendedName>
        <fullName evidence="1">Flagellar hook-length control protein-like C-terminal domain-containing protein</fullName>
    </recommendedName>
</protein>
<dbReference type="Pfam" id="PF02120">
    <property type="entry name" value="Flg_hook"/>
    <property type="match status" value="1"/>
</dbReference>
<evidence type="ECO:0000259" key="1">
    <source>
        <dbReference type="Pfam" id="PF02120"/>
    </source>
</evidence>
<dbReference type="Gene3D" id="3.30.750.140">
    <property type="match status" value="1"/>
</dbReference>
<feature type="domain" description="Flagellar hook-length control protein-like C-terminal" evidence="1">
    <location>
        <begin position="237"/>
        <end position="297"/>
    </location>
</feature>
<dbReference type="RefSeq" id="WP_112294493.1">
    <property type="nucleotide sequence ID" value="NZ_CBCSBS010000001.1"/>
</dbReference>
<proteinExistence type="predicted"/>
<reference evidence="3" key="1">
    <citation type="submission" date="2018-06" db="EMBL/GenBank/DDBJ databases">
        <title>Description of a new Polynucleobacter species.</title>
        <authorList>
            <person name="Hahn M.W."/>
        </authorList>
    </citation>
    <scope>NUCLEOTIDE SEQUENCE [LARGE SCALE GENOMIC DNA]</scope>
    <source>
        <strain evidence="3">MG-25-Pas1-D2</strain>
    </source>
</reference>
<evidence type="ECO:0000313" key="2">
    <source>
        <dbReference type="EMBL" id="AWW49507.1"/>
    </source>
</evidence>
<dbReference type="Proteomes" id="UP000248592">
    <property type="component" value="Chromosome"/>
</dbReference>
<dbReference type="EMBL" id="CP030085">
    <property type="protein sequence ID" value="AWW49507.1"/>
    <property type="molecule type" value="Genomic_DNA"/>
</dbReference>
<sequence length="301" mass="32804">MPTNPIGGINPTVAPTGVGQSSQATLRVGLEYVGKIISFDPAGIAEVQIGDQVFGMKLGSHFAVGDVLHFRFLGSDPNPTFLLLSAGANQSAFENVILSGTSLLIAQLQDEAQLQGQLSKVESLLPPMLQNPQNSQLTAAQLQNAIVMSGLFYESHLANFAKGKWPLNALMKEPQNRPNFNASQIVNKQLDALENQTIRWNGNIWPGQLMDWQVAYEQEQSSSLPHDDNTDQAIVSVIELDLPQLGKVQARLTLRGNALSVQLKAEKPQTENLFRQEISDLKNTFNANGQELKAMEVIAHG</sequence>